<evidence type="ECO:0000313" key="1">
    <source>
        <dbReference type="EMBL" id="KAH0461545.1"/>
    </source>
</evidence>
<keyword evidence="2" id="KW-1185">Reference proteome</keyword>
<comment type="caution">
    <text evidence="1">The sequence shown here is derived from an EMBL/GenBank/DDBJ whole genome shotgun (WGS) entry which is preliminary data.</text>
</comment>
<dbReference type="AlphaFoldDB" id="A0AAV7GZT4"/>
<dbReference type="EMBL" id="JAGFBR010000009">
    <property type="protein sequence ID" value="KAH0461545.1"/>
    <property type="molecule type" value="Genomic_DNA"/>
</dbReference>
<dbReference type="Proteomes" id="UP000775213">
    <property type="component" value="Unassembled WGS sequence"/>
</dbReference>
<gene>
    <name evidence="1" type="ORF">IEQ34_009120</name>
</gene>
<proteinExistence type="predicted"/>
<organism evidence="1 2">
    <name type="scientific">Dendrobium chrysotoxum</name>
    <name type="common">Orchid</name>
    <dbReference type="NCBI Taxonomy" id="161865"/>
    <lineage>
        <taxon>Eukaryota</taxon>
        <taxon>Viridiplantae</taxon>
        <taxon>Streptophyta</taxon>
        <taxon>Embryophyta</taxon>
        <taxon>Tracheophyta</taxon>
        <taxon>Spermatophyta</taxon>
        <taxon>Magnoliopsida</taxon>
        <taxon>Liliopsida</taxon>
        <taxon>Asparagales</taxon>
        <taxon>Orchidaceae</taxon>
        <taxon>Epidendroideae</taxon>
        <taxon>Malaxideae</taxon>
        <taxon>Dendrobiinae</taxon>
        <taxon>Dendrobium</taxon>
    </lineage>
</organism>
<sequence>MARNRAFTGGYSVRKITGATSAGYSSSSLSKPADNTPVRPPVISGGYCVGKRNFSGAIAAYYPPINKRRIIRRKFHRIITDDKSAGNCVTSFRRIPSAGNSDEKCYRFLQRLNRELRNSLVTLRIQEFFELVEWARLIEIDLAALVSRYEVSSKYDVSKRRSRDKPSRERER</sequence>
<protein>
    <submittedName>
        <fullName evidence="1">Uncharacterized protein</fullName>
    </submittedName>
</protein>
<name>A0AAV7GZT4_DENCH</name>
<evidence type="ECO:0000313" key="2">
    <source>
        <dbReference type="Proteomes" id="UP000775213"/>
    </source>
</evidence>
<reference evidence="1 2" key="1">
    <citation type="journal article" date="2021" name="Hortic Res">
        <title>Chromosome-scale assembly of the Dendrobium chrysotoxum genome enhances the understanding of orchid evolution.</title>
        <authorList>
            <person name="Zhang Y."/>
            <person name="Zhang G.Q."/>
            <person name="Zhang D."/>
            <person name="Liu X.D."/>
            <person name="Xu X.Y."/>
            <person name="Sun W.H."/>
            <person name="Yu X."/>
            <person name="Zhu X."/>
            <person name="Wang Z.W."/>
            <person name="Zhao X."/>
            <person name="Zhong W.Y."/>
            <person name="Chen H."/>
            <person name="Yin W.L."/>
            <person name="Huang T."/>
            <person name="Niu S.C."/>
            <person name="Liu Z.J."/>
        </authorList>
    </citation>
    <scope>NUCLEOTIDE SEQUENCE [LARGE SCALE GENOMIC DNA]</scope>
    <source>
        <strain evidence="1">Lindl</strain>
    </source>
</reference>
<accession>A0AAV7GZT4</accession>